<dbReference type="Proteomes" id="UP000510927">
    <property type="component" value="Chromosome"/>
</dbReference>
<dbReference type="EMBL" id="CP055675">
    <property type="protein sequence ID" value="QLN02555.1"/>
    <property type="molecule type" value="Genomic_DNA"/>
</dbReference>
<accession>A0A7K4I158</accession>
<name>A0A7K4I158_ESCFE</name>
<protein>
    <submittedName>
        <fullName evidence="1">Uncharacterized protein</fullName>
    </submittedName>
</protein>
<sequence>MGQYRFEIILIGLILCAIVAARFYLF</sequence>
<evidence type="ECO:0000313" key="1">
    <source>
        <dbReference type="EMBL" id="QLN02555.1"/>
    </source>
</evidence>
<proteinExistence type="predicted"/>
<reference evidence="1 2" key="1">
    <citation type="submission" date="2020-06" db="EMBL/GenBank/DDBJ databases">
        <title>REHAB project genomes.</title>
        <authorList>
            <person name="Shaw L.P."/>
        </authorList>
    </citation>
    <scope>NUCLEOTIDE SEQUENCE [LARGE SCALE GENOMIC DNA]</scope>
    <source>
        <strain evidence="1 2">RHB28-C13</strain>
    </source>
</reference>
<evidence type="ECO:0000313" key="2">
    <source>
        <dbReference type="Proteomes" id="UP000510927"/>
    </source>
</evidence>
<dbReference type="AlphaFoldDB" id="A0A7K4I158"/>
<organism evidence="1 2">
    <name type="scientific">Escherichia fergusonii</name>
    <dbReference type="NCBI Taxonomy" id="564"/>
    <lineage>
        <taxon>Bacteria</taxon>
        <taxon>Pseudomonadati</taxon>
        <taxon>Pseudomonadota</taxon>
        <taxon>Gammaproteobacteria</taxon>
        <taxon>Enterobacterales</taxon>
        <taxon>Enterobacteriaceae</taxon>
        <taxon>Escherichia</taxon>
    </lineage>
</organism>
<gene>
    <name evidence="1" type="ORF">HVY52_11040</name>
</gene>